<dbReference type="Pfam" id="PF01095">
    <property type="entry name" value="Pectinesterase"/>
    <property type="match status" value="1"/>
</dbReference>
<proteinExistence type="predicted"/>
<dbReference type="UniPathway" id="UPA00545">
    <property type="reaction ID" value="UER00823"/>
</dbReference>
<sequence length="112" mass="12151">MQSFIDDHIAPKGWLEWNGDFALKTLFYGSIRTAGLGQGPPAGAMAGVSRDHRSECGEGLYGGRADTRWVLVAGDGCCLYCRSLNLMLKSAVRGEITIEKVKRSKDVDFGPV</sequence>
<feature type="domain" description="Pectinesterase catalytic" evidence="4">
    <location>
        <begin position="1"/>
        <end position="38"/>
    </location>
</feature>
<dbReference type="AlphaFoldDB" id="A0A6V7QDW6"/>
<organism evidence="5">
    <name type="scientific">Ananas comosus var. bracteatus</name>
    <name type="common">red pineapple</name>
    <dbReference type="NCBI Taxonomy" id="296719"/>
    <lineage>
        <taxon>Eukaryota</taxon>
        <taxon>Viridiplantae</taxon>
        <taxon>Streptophyta</taxon>
        <taxon>Embryophyta</taxon>
        <taxon>Tracheophyta</taxon>
        <taxon>Spermatophyta</taxon>
        <taxon>Magnoliopsida</taxon>
        <taxon>Liliopsida</taxon>
        <taxon>Poales</taxon>
        <taxon>Bromeliaceae</taxon>
        <taxon>Bromelioideae</taxon>
        <taxon>Ananas</taxon>
    </lineage>
</organism>
<evidence type="ECO:0000256" key="3">
    <source>
        <dbReference type="ARBA" id="ARBA00023085"/>
    </source>
</evidence>
<keyword evidence="3" id="KW-0063">Aspartyl esterase</keyword>
<evidence type="ECO:0000256" key="2">
    <source>
        <dbReference type="ARBA" id="ARBA00022801"/>
    </source>
</evidence>
<comment type="pathway">
    <text evidence="1">Glycan metabolism; pectin degradation; 2-dehydro-3-deoxy-D-gluconate from pectin: step 1/5.</text>
</comment>
<protein>
    <recommendedName>
        <fullName evidence="4">Pectinesterase catalytic domain-containing protein</fullName>
    </recommendedName>
</protein>
<evidence type="ECO:0000259" key="4">
    <source>
        <dbReference type="Pfam" id="PF01095"/>
    </source>
</evidence>
<reference evidence="5" key="1">
    <citation type="submission" date="2020-07" db="EMBL/GenBank/DDBJ databases">
        <authorList>
            <person name="Lin J."/>
        </authorList>
    </citation>
    <scope>NUCLEOTIDE SEQUENCE</scope>
</reference>
<dbReference type="GO" id="GO:0045490">
    <property type="term" value="P:pectin catabolic process"/>
    <property type="evidence" value="ECO:0007669"/>
    <property type="project" value="UniProtKB-UniPathway"/>
</dbReference>
<dbReference type="InterPro" id="IPR012334">
    <property type="entry name" value="Pectin_lyas_fold"/>
</dbReference>
<gene>
    <name evidence="5" type="ORF">CB5_LOCUS24247</name>
</gene>
<dbReference type="EMBL" id="LR862135">
    <property type="protein sequence ID" value="CAD1841036.1"/>
    <property type="molecule type" value="Genomic_DNA"/>
</dbReference>
<evidence type="ECO:0000256" key="1">
    <source>
        <dbReference type="ARBA" id="ARBA00005184"/>
    </source>
</evidence>
<dbReference type="GO" id="GO:0042545">
    <property type="term" value="P:cell wall modification"/>
    <property type="evidence" value="ECO:0007669"/>
    <property type="project" value="InterPro"/>
</dbReference>
<name>A0A6V7QDW6_ANACO</name>
<evidence type="ECO:0000313" key="5">
    <source>
        <dbReference type="EMBL" id="CAD1841036.1"/>
    </source>
</evidence>
<keyword evidence="2" id="KW-0378">Hydrolase</keyword>
<dbReference type="InterPro" id="IPR000070">
    <property type="entry name" value="Pectinesterase_cat"/>
</dbReference>
<accession>A0A6V7QDW6</accession>
<dbReference type="Gene3D" id="2.160.20.10">
    <property type="entry name" value="Single-stranded right-handed beta-helix, Pectin lyase-like"/>
    <property type="match status" value="1"/>
</dbReference>
<dbReference type="GO" id="GO:0030599">
    <property type="term" value="F:pectinesterase activity"/>
    <property type="evidence" value="ECO:0007669"/>
    <property type="project" value="InterPro"/>
</dbReference>
<dbReference type="InterPro" id="IPR011050">
    <property type="entry name" value="Pectin_lyase_fold/virulence"/>
</dbReference>
<dbReference type="SUPFAM" id="SSF51126">
    <property type="entry name" value="Pectin lyase-like"/>
    <property type="match status" value="1"/>
</dbReference>